<dbReference type="PANTHER" id="PTHR37625:SF4">
    <property type="entry name" value="OUTER MEMBRANE LIPOPROTEIN"/>
    <property type="match status" value="1"/>
</dbReference>
<evidence type="ECO:0000313" key="3">
    <source>
        <dbReference type="Proteomes" id="UP001595453"/>
    </source>
</evidence>
<dbReference type="PROSITE" id="PS51257">
    <property type="entry name" value="PROKAR_LIPOPROTEIN"/>
    <property type="match status" value="1"/>
</dbReference>
<keyword evidence="2" id="KW-0449">Lipoprotein</keyword>
<dbReference type="RefSeq" id="WP_377122233.1">
    <property type="nucleotide sequence ID" value="NZ_JBHRSD010000011.1"/>
</dbReference>
<protein>
    <submittedName>
        <fullName evidence="2">Type VI secretion system lipoprotein TssJ</fullName>
    </submittedName>
</protein>
<organism evidence="2 3">
    <name type="scientific">Pseudoalteromonas fenneropenaei</name>
    <dbReference type="NCBI Taxonomy" id="1737459"/>
    <lineage>
        <taxon>Bacteria</taxon>
        <taxon>Pseudomonadati</taxon>
        <taxon>Pseudomonadota</taxon>
        <taxon>Gammaproteobacteria</taxon>
        <taxon>Alteromonadales</taxon>
        <taxon>Pseudoalteromonadaceae</taxon>
        <taxon>Pseudoalteromonas</taxon>
    </lineage>
</organism>
<feature type="chain" id="PRO_5046633985" evidence="1">
    <location>
        <begin position="22"/>
        <end position="152"/>
    </location>
</feature>
<evidence type="ECO:0000313" key="2">
    <source>
        <dbReference type="EMBL" id="MFC3032165.1"/>
    </source>
</evidence>
<keyword evidence="1" id="KW-0732">Signal</keyword>
<gene>
    <name evidence="2" type="primary">tssJ</name>
    <name evidence="2" type="ORF">ACFOEE_06510</name>
</gene>
<dbReference type="Proteomes" id="UP001595453">
    <property type="component" value="Unassembled WGS sequence"/>
</dbReference>
<dbReference type="Gene3D" id="2.60.40.4150">
    <property type="entry name" value="Type VI secretion system, lipoprotein SciN"/>
    <property type="match status" value="1"/>
</dbReference>
<dbReference type="NCBIfam" id="TIGR03352">
    <property type="entry name" value="VI_chp_3"/>
    <property type="match status" value="1"/>
</dbReference>
<comment type="caution">
    <text evidence="2">The sequence shown here is derived from an EMBL/GenBank/DDBJ whole genome shotgun (WGS) entry which is preliminary data.</text>
</comment>
<dbReference type="Pfam" id="PF12790">
    <property type="entry name" value="T6SS-SciN"/>
    <property type="match status" value="1"/>
</dbReference>
<keyword evidence="3" id="KW-1185">Reference proteome</keyword>
<name>A0ABV7CI06_9GAMM</name>
<proteinExistence type="predicted"/>
<evidence type="ECO:0000256" key="1">
    <source>
        <dbReference type="SAM" id="SignalP"/>
    </source>
</evidence>
<reference evidence="3" key="1">
    <citation type="journal article" date="2019" name="Int. J. Syst. Evol. Microbiol.">
        <title>The Global Catalogue of Microorganisms (GCM) 10K type strain sequencing project: providing services to taxonomists for standard genome sequencing and annotation.</title>
        <authorList>
            <consortium name="The Broad Institute Genomics Platform"/>
            <consortium name="The Broad Institute Genome Sequencing Center for Infectious Disease"/>
            <person name="Wu L."/>
            <person name="Ma J."/>
        </authorList>
    </citation>
    <scope>NUCLEOTIDE SEQUENCE [LARGE SCALE GENOMIC DNA]</scope>
    <source>
        <strain evidence="3">KCTC 42730</strain>
    </source>
</reference>
<dbReference type="InterPro" id="IPR038706">
    <property type="entry name" value="Type_VI_SciN-like_sf"/>
</dbReference>
<feature type="signal peptide" evidence="1">
    <location>
        <begin position="1"/>
        <end position="21"/>
    </location>
</feature>
<accession>A0ABV7CI06</accession>
<dbReference type="EMBL" id="JBHRSD010000011">
    <property type="protein sequence ID" value="MFC3032165.1"/>
    <property type="molecule type" value="Genomic_DNA"/>
</dbReference>
<sequence length="152" mass="16986">MKYLKLMPLFGFLLLTGCVSTKVDLAVSASDNLNLNQFDEPLPVVLKVYQLTDIQAFNNATYEQLWKSDKSILANSLVTVEERTINPSQVTKISFEQAEQAKYVAMVALFRDVEGGKWRTYHELSDGYVKMSTSLDIALSKNSLAILGVEAK</sequence>
<dbReference type="PANTHER" id="PTHR37625">
    <property type="entry name" value="OUTER MEMBRANE LIPOPROTEIN-RELATED"/>
    <property type="match status" value="1"/>
</dbReference>
<dbReference type="InterPro" id="IPR017734">
    <property type="entry name" value="T6SS_SciN"/>
</dbReference>